<dbReference type="InterPro" id="IPR031705">
    <property type="entry name" value="Glyco_hydro_36_C"/>
</dbReference>
<dbReference type="PANTHER" id="PTHR43053:SF3">
    <property type="entry name" value="ALPHA-GALACTOSIDASE C-RELATED"/>
    <property type="match status" value="1"/>
</dbReference>
<dbReference type="Pfam" id="PF16874">
    <property type="entry name" value="Glyco_hydro_36C"/>
    <property type="match status" value="1"/>
</dbReference>
<dbReference type="EMBL" id="CP042305">
    <property type="protein sequence ID" value="QDZ16753.1"/>
    <property type="molecule type" value="Genomic_DNA"/>
</dbReference>
<feature type="domain" description="Glycosyl hydrolase family 36 C-terminal" evidence="6">
    <location>
        <begin position="601"/>
        <end position="685"/>
    </location>
</feature>
<dbReference type="InterPro" id="IPR013785">
    <property type="entry name" value="Aldolase_TIM"/>
</dbReference>
<organism evidence="8 9">
    <name type="scientific">Humibacter ginsenosidimutans</name>
    <dbReference type="NCBI Taxonomy" id="2599293"/>
    <lineage>
        <taxon>Bacteria</taxon>
        <taxon>Bacillati</taxon>
        <taxon>Actinomycetota</taxon>
        <taxon>Actinomycetes</taxon>
        <taxon>Micrococcales</taxon>
        <taxon>Microbacteriaceae</taxon>
        <taxon>Humibacter</taxon>
    </lineage>
</organism>
<dbReference type="InterPro" id="IPR031704">
    <property type="entry name" value="Glyco_hydro_36_N"/>
</dbReference>
<dbReference type="InterPro" id="IPR017853">
    <property type="entry name" value="GH"/>
</dbReference>
<feature type="region of interest" description="Disordered" evidence="5">
    <location>
        <begin position="166"/>
        <end position="188"/>
    </location>
</feature>
<evidence type="ECO:0000256" key="2">
    <source>
        <dbReference type="ARBA" id="ARBA00012755"/>
    </source>
</evidence>
<evidence type="ECO:0000256" key="4">
    <source>
        <dbReference type="ARBA" id="ARBA00023295"/>
    </source>
</evidence>
<dbReference type="FunFam" id="3.20.20.70:FF:000118">
    <property type="entry name" value="Alpha-galactosidase"/>
    <property type="match status" value="1"/>
</dbReference>
<protein>
    <recommendedName>
        <fullName evidence="2">alpha-galactosidase</fullName>
        <ecNumber evidence="2">3.2.1.22</ecNumber>
    </recommendedName>
</protein>
<dbReference type="PANTHER" id="PTHR43053">
    <property type="entry name" value="GLYCOSIDASE FAMILY 31"/>
    <property type="match status" value="1"/>
</dbReference>
<dbReference type="InterPro" id="IPR013780">
    <property type="entry name" value="Glyco_hydro_b"/>
</dbReference>
<dbReference type="InterPro" id="IPR000111">
    <property type="entry name" value="Glyco_hydro_27/36_CS"/>
</dbReference>
<dbReference type="Gene3D" id="2.70.98.60">
    <property type="entry name" value="alpha-galactosidase from lactobacil brevis"/>
    <property type="match status" value="1"/>
</dbReference>
<gene>
    <name evidence="8" type="ORF">FPZ11_06865</name>
</gene>
<accession>A0A5B8M8K7</accession>
<dbReference type="Pfam" id="PF16875">
    <property type="entry name" value="Glyco_hydro_36N"/>
    <property type="match status" value="1"/>
</dbReference>
<evidence type="ECO:0000256" key="1">
    <source>
        <dbReference type="ARBA" id="ARBA00001255"/>
    </source>
</evidence>
<evidence type="ECO:0000256" key="3">
    <source>
        <dbReference type="ARBA" id="ARBA00022801"/>
    </source>
</evidence>
<evidence type="ECO:0000313" key="8">
    <source>
        <dbReference type="EMBL" id="QDZ16753.1"/>
    </source>
</evidence>
<dbReference type="Gene3D" id="2.60.40.1180">
    <property type="entry name" value="Golgi alpha-mannosidase II"/>
    <property type="match status" value="1"/>
</dbReference>
<reference evidence="8 9" key="1">
    <citation type="submission" date="2019-07" db="EMBL/GenBank/DDBJ databases">
        <title>Full genome sequence of Humibacter sp. WJ7-1.</title>
        <authorList>
            <person name="Im W.-T."/>
        </authorList>
    </citation>
    <scope>NUCLEOTIDE SEQUENCE [LARGE SCALE GENOMIC DNA]</scope>
    <source>
        <strain evidence="8 9">WJ7-1</strain>
    </source>
</reference>
<dbReference type="GO" id="GO:0016052">
    <property type="term" value="P:carbohydrate catabolic process"/>
    <property type="evidence" value="ECO:0007669"/>
    <property type="project" value="InterPro"/>
</dbReference>
<keyword evidence="4" id="KW-0326">Glycosidase</keyword>
<dbReference type="GO" id="GO:0004557">
    <property type="term" value="F:alpha-galactosidase activity"/>
    <property type="evidence" value="ECO:0007669"/>
    <property type="project" value="UniProtKB-EC"/>
</dbReference>
<evidence type="ECO:0000259" key="7">
    <source>
        <dbReference type="Pfam" id="PF16875"/>
    </source>
</evidence>
<keyword evidence="9" id="KW-1185">Reference proteome</keyword>
<dbReference type="PROSITE" id="PS00512">
    <property type="entry name" value="ALPHA_GALACTOSIDASE"/>
    <property type="match status" value="1"/>
</dbReference>
<dbReference type="InterPro" id="IPR002252">
    <property type="entry name" value="Glyco_hydro_36"/>
</dbReference>
<dbReference type="KEGG" id="huw:FPZ11_06865"/>
<proteinExistence type="predicted"/>
<evidence type="ECO:0000313" key="9">
    <source>
        <dbReference type="Proteomes" id="UP000320216"/>
    </source>
</evidence>
<dbReference type="CDD" id="cd14791">
    <property type="entry name" value="GH36"/>
    <property type="match status" value="1"/>
</dbReference>
<dbReference type="EC" id="3.2.1.22" evidence="2"/>
<feature type="domain" description="Glycosyl hydrolase family 36 N-terminal" evidence="7">
    <location>
        <begin position="21"/>
        <end position="246"/>
    </location>
</feature>
<dbReference type="SUPFAM" id="SSF51445">
    <property type="entry name" value="(Trans)glycosidases"/>
    <property type="match status" value="1"/>
</dbReference>
<dbReference type="Proteomes" id="UP000320216">
    <property type="component" value="Chromosome"/>
</dbReference>
<evidence type="ECO:0000259" key="6">
    <source>
        <dbReference type="Pfam" id="PF16874"/>
    </source>
</evidence>
<dbReference type="InterPro" id="IPR050985">
    <property type="entry name" value="Alpha-glycosidase_related"/>
</dbReference>
<sequence length="699" mass="76665">MDRVHLRRAGVSLLLDLRDGDARIVHWGADLGEQIPGLAALEPSVPHSASDEPAAVSLLPQAARGWRGTPGTAGDRGSRDYSLRLVLQDAVADDARAELTLVDANAGIQVRATLALEPSGLLLVDQELTNTGETAYRVGALDVTLPLPSQATEALDLTGRWSREKHPQRKGIDQGTWTRTGRHGRTGHDSTLVIAAGTPGFGWRSGEVWAVHLGWSGDHTSRVERAGDGQKVLAVGELLHSGELVLEPGESYRAPRAFAAYSGSGLDGVSERFHEWVRARAGHPSTPRPVMLNTWEAVYFDHDLEVLRQLADAAADLGVERFVLDDGWFLGRRSDNAGLGDWFVDPDVWPQGLTPLIETVNSRGMQFGLWVEPEMINEDSELARTHPDWISGPGDRVPLRWRHQQVLDLVNPDAWQYIYDRLDALLTEYPIAYLKWDQNRDQPELGHDGRSSTHDQTLAAYRLFDALRAAHPDVEIESCSSGGGRVDLGILERTDRVWASDTNDALERQTIQRWTGLVLPPEIVGAHVGPATSHTTGRTHALSFRAITALFGHFGVEWDVRGLSDAEREELRRVIAFYKANRELIHTGRSVRVDRPDDTDSAYGVVAPDGSRALFAYVTLATSPDEAPGKLRVPGLDPDALYRVSLALPLDRHGFAGRALPSWLDDGQVTMSGRALEAIGLAMPLLRPERAILLEVAAQ</sequence>
<comment type="catalytic activity">
    <reaction evidence="1">
        <text>Hydrolysis of terminal, non-reducing alpha-D-galactose residues in alpha-D-galactosides, including galactose oligosaccharides, galactomannans and galactolipids.</text>
        <dbReference type="EC" id="3.2.1.22"/>
    </reaction>
</comment>
<name>A0A5B8M8K7_9MICO</name>
<dbReference type="PRINTS" id="PR00743">
    <property type="entry name" value="GLHYDRLASE36"/>
</dbReference>
<dbReference type="InterPro" id="IPR038417">
    <property type="entry name" value="Alpga-gal_N_sf"/>
</dbReference>
<evidence type="ECO:0000256" key="5">
    <source>
        <dbReference type="SAM" id="MobiDB-lite"/>
    </source>
</evidence>
<dbReference type="AlphaFoldDB" id="A0A5B8M8K7"/>
<dbReference type="Pfam" id="PF02065">
    <property type="entry name" value="Melibiase"/>
    <property type="match status" value="1"/>
</dbReference>
<dbReference type="OrthoDB" id="9758822at2"/>
<keyword evidence="3" id="KW-0378">Hydrolase</keyword>
<dbReference type="Gene3D" id="3.20.20.70">
    <property type="entry name" value="Aldolase class I"/>
    <property type="match status" value="1"/>
</dbReference>